<sequence length="329" mass="36524">MNRFDAGGKLCKCPRGGSQTGSGRGTGLEGLGKRAREGAGERGRTCAFERSFSKEEYQRGVNASSFVLSRVEREEQKGFAGRGKQKGEDQRREGITCTNDGGRGSGGVGWKEDEGRKSRERDREDAFRHRTDVPDLESAINEMSNPESNVKEGLRRKRTIMRVTVYMQGDGRDAIGGWSQGDLSVTMDRRCSTGVIDDNVCNCCVTCIDRFSRGCKVVMKTTVGDIESELWAKETPRASRNFIQLCMDGYWDDTIFHGIIKGFITQGGDPTALSLVSIPKNYSLENDTNYQVSPRGGGYASRPDMRPSGAACWCYLYQRYPNLTWSELS</sequence>
<comment type="similarity">
    <text evidence="2">Belongs to the cyclophilin-type PPIase family.</text>
</comment>
<evidence type="ECO:0000256" key="7">
    <source>
        <dbReference type="SAM" id="MobiDB-lite"/>
    </source>
</evidence>
<feature type="domain" description="PPIase cyclophilin-type" evidence="8">
    <location>
        <begin position="221"/>
        <end position="302"/>
    </location>
</feature>
<dbReference type="PANTHER" id="PTHR45625">
    <property type="entry name" value="PEPTIDYL-PROLYL CIS-TRANS ISOMERASE-RELATED"/>
    <property type="match status" value="1"/>
</dbReference>
<evidence type="ECO:0000256" key="4">
    <source>
        <dbReference type="ARBA" id="ARBA00040027"/>
    </source>
</evidence>
<feature type="compositionally biased region" description="Basic and acidic residues" evidence="7">
    <location>
        <begin position="31"/>
        <end position="44"/>
    </location>
</feature>
<reference evidence="9 10" key="1">
    <citation type="submission" date="2015-07" db="EMBL/GenBank/DDBJ databases">
        <title>The genome of Eufriesea mexicana.</title>
        <authorList>
            <person name="Pan H."/>
            <person name="Kapheim K."/>
        </authorList>
    </citation>
    <scope>NUCLEOTIDE SEQUENCE [LARGE SCALE GENOMIC DNA]</scope>
    <source>
        <strain evidence="9">0111107269</strain>
        <tissue evidence="9">Whole body</tissue>
    </source>
</reference>
<keyword evidence="10" id="KW-1185">Reference proteome</keyword>
<evidence type="ECO:0000313" key="10">
    <source>
        <dbReference type="Proteomes" id="UP000250275"/>
    </source>
</evidence>
<dbReference type="PROSITE" id="PS50072">
    <property type="entry name" value="CSA_PPIASE_2"/>
    <property type="match status" value="1"/>
</dbReference>
<feature type="region of interest" description="Disordered" evidence="7">
    <location>
        <begin position="73"/>
        <end position="128"/>
    </location>
</feature>
<feature type="compositionally biased region" description="Gly residues" evidence="7">
    <location>
        <begin position="18"/>
        <end position="30"/>
    </location>
</feature>
<evidence type="ECO:0000256" key="6">
    <source>
        <dbReference type="ARBA" id="ARBA00046368"/>
    </source>
</evidence>
<evidence type="ECO:0000256" key="2">
    <source>
        <dbReference type="ARBA" id="ARBA00007365"/>
    </source>
</evidence>
<dbReference type="Pfam" id="PF00160">
    <property type="entry name" value="Pro_isomerase"/>
    <property type="match status" value="1"/>
</dbReference>
<feature type="compositionally biased region" description="Basic and acidic residues" evidence="7">
    <location>
        <begin position="85"/>
        <end position="94"/>
    </location>
</feature>
<evidence type="ECO:0000256" key="3">
    <source>
        <dbReference type="ARBA" id="ARBA00023242"/>
    </source>
</evidence>
<gene>
    <name evidence="9" type="ORF">WN48_05526</name>
</gene>
<feature type="region of interest" description="Disordered" evidence="7">
    <location>
        <begin position="1"/>
        <end position="44"/>
    </location>
</feature>
<keyword evidence="3" id="KW-0539">Nucleus</keyword>
<dbReference type="PANTHER" id="PTHR45625:SF6">
    <property type="entry name" value="SPLICEOSOME-ASSOCIATED PROTEIN CWC27 HOMOLOG"/>
    <property type="match status" value="1"/>
</dbReference>
<evidence type="ECO:0000256" key="5">
    <source>
        <dbReference type="ARBA" id="ARBA00042090"/>
    </source>
</evidence>
<name>A0A310S9F6_9HYME</name>
<evidence type="ECO:0000256" key="1">
    <source>
        <dbReference type="ARBA" id="ARBA00004123"/>
    </source>
</evidence>
<comment type="subcellular location">
    <subcellularLocation>
        <location evidence="1">Nucleus</location>
    </subcellularLocation>
</comment>
<organism evidence="9 10">
    <name type="scientific">Eufriesea mexicana</name>
    <dbReference type="NCBI Taxonomy" id="516756"/>
    <lineage>
        <taxon>Eukaryota</taxon>
        <taxon>Metazoa</taxon>
        <taxon>Ecdysozoa</taxon>
        <taxon>Arthropoda</taxon>
        <taxon>Hexapoda</taxon>
        <taxon>Insecta</taxon>
        <taxon>Pterygota</taxon>
        <taxon>Neoptera</taxon>
        <taxon>Endopterygota</taxon>
        <taxon>Hymenoptera</taxon>
        <taxon>Apocrita</taxon>
        <taxon>Aculeata</taxon>
        <taxon>Apoidea</taxon>
        <taxon>Anthophila</taxon>
        <taxon>Apidae</taxon>
        <taxon>Eufriesea</taxon>
    </lineage>
</organism>
<proteinExistence type="inferred from homology"/>
<dbReference type="GO" id="GO:0003755">
    <property type="term" value="F:peptidyl-prolyl cis-trans isomerase activity"/>
    <property type="evidence" value="ECO:0007669"/>
    <property type="project" value="InterPro"/>
</dbReference>
<feature type="compositionally biased region" description="Basic and acidic residues" evidence="7">
    <location>
        <begin position="110"/>
        <end position="128"/>
    </location>
</feature>
<dbReference type="InterPro" id="IPR044666">
    <property type="entry name" value="Cyclophilin_A-like"/>
</dbReference>
<dbReference type="GO" id="GO:0071013">
    <property type="term" value="C:catalytic step 2 spliceosome"/>
    <property type="evidence" value="ECO:0007669"/>
    <property type="project" value="TreeGrafter"/>
</dbReference>
<dbReference type="Gene3D" id="2.40.100.10">
    <property type="entry name" value="Cyclophilin-like"/>
    <property type="match status" value="1"/>
</dbReference>
<accession>A0A310S9F6</accession>
<dbReference type="Proteomes" id="UP000250275">
    <property type="component" value="Unassembled WGS sequence"/>
</dbReference>
<dbReference type="AlphaFoldDB" id="A0A310S9F6"/>
<keyword evidence="9" id="KW-0413">Isomerase</keyword>
<dbReference type="InterPro" id="IPR002130">
    <property type="entry name" value="Cyclophilin-type_PPIase_dom"/>
</dbReference>
<evidence type="ECO:0000313" key="9">
    <source>
        <dbReference type="EMBL" id="OAD55133.1"/>
    </source>
</evidence>
<dbReference type="EMBL" id="KQ763278">
    <property type="protein sequence ID" value="OAD55133.1"/>
    <property type="molecule type" value="Genomic_DNA"/>
</dbReference>
<dbReference type="SUPFAM" id="SSF50891">
    <property type="entry name" value="Cyclophilin-like"/>
    <property type="match status" value="1"/>
</dbReference>
<comment type="subunit">
    <text evidence="6">Part of the activated spliceosome B/catalytic step 1 spliceosome, one of the forms of the spliceosome which has a well-formed active site but still cannot catalyze the branching reaction and is composed at least of 52 proteins, the U2, U5 and U6 snRNAs and the pre-mRNA. Recruited during early steps of activated spliceosome B maturation, it is probably one of the first proteins released from this complex as he matures to the spliceosome C complex. Component of the minor spliceosome, which splices U12-type introns.</text>
</comment>
<protein>
    <recommendedName>
        <fullName evidence="4">Spliceosome-associated protein CWC27 homolog</fullName>
    </recommendedName>
    <alternativeName>
        <fullName evidence="5">Probable inactive peptidyl-prolyl cis-trans isomerase CWC27 homolog</fullName>
    </alternativeName>
</protein>
<evidence type="ECO:0000259" key="8">
    <source>
        <dbReference type="PROSITE" id="PS50072"/>
    </source>
</evidence>
<dbReference type="InterPro" id="IPR029000">
    <property type="entry name" value="Cyclophilin-like_dom_sf"/>
</dbReference>